<evidence type="ECO:0000256" key="4">
    <source>
        <dbReference type="ARBA" id="ARBA00023136"/>
    </source>
</evidence>
<dbReference type="InterPro" id="IPR024199">
    <property type="entry name" value="Uncharacterised_DsbB"/>
</dbReference>
<dbReference type="EMBL" id="MKIM01000031">
    <property type="protein sequence ID" value="OLP42884.1"/>
    <property type="molecule type" value="Genomic_DNA"/>
</dbReference>
<dbReference type="GO" id="GO:0016020">
    <property type="term" value="C:membrane"/>
    <property type="evidence" value="ECO:0007669"/>
    <property type="project" value="UniProtKB-SubCell"/>
</dbReference>
<dbReference type="GO" id="GO:0015035">
    <property type="term" value="F:protein-disulfide reductase activity"/>
    <property type="evidence" value="ECO:0007669"/>
    <property type="project" value="InterPro"/>
</dbReference>
<dbReference type="SUPFAM" id="SSF158442">
    <property type="entry name" value="DsbB-like"/>
    <property type="match status" value="1"/>
</dbReference>
<feature type="transmembrane region" description="Helical" evidence="5">
    <location>
        <begin position="141"/>
        <end position="165"/>
    </location>
</feature>
<evidence type="ECO:0000313" key="6">
    <source>
        <dbReference type="EMBL" id="OLP42884.1"/>
    </source>
</evidence>
<evidence type="ECO:0000256" key="3">
    <source>
        <dbReference type="ARBA" id="ARBA00022989"/>
    </source>
</evidence>
<reference evidence="6 7" key="1">
    <citation type="submission" date="2016-09" db="EMBL/GenBank/DDBJ databases">
        <title>Rhizobium oryziradicis sp. nov., isolated from the root of rice.</title>
        <authorList>
            <person name="Zhao J."/>
            <person name="Zhang X."/>
        </authorList>
    </citation>
    <scope>NUCLEOTIDE SEQUENCE [LARGE SCALE GENOMIC DNA]</scope>
    <source>
        <strain evidence="6 7">N19</strain>
    </source>
</reference>
<dbReference type="STRING" id="1867956.BJF95_01870"/>
<dbReference type="RefSeq" id="WP_075641576.1">
    <property type="nucleotide sequence ID" value="NZ_MKIM01000031.1"/>
</dbReference>
<dbReference type="OrthoDB" id="9808637at2"/>
<evidence type="ECO:0000256" key="1">
    <source>
        <dbReference type="ARBA" id="ARBA00004141"/>
    </source>
</evidence>
<evidence type="ECO:0000256" key="5">
    <source>
        <dbReference type="SAM" id="Phobius"/>
    </source>
</evidence>
<name>A0A1Q8ZM85_9HYPH</name>
<protein>
    <recommendedName>
        <fullName evidence="8">Disulfide bond formation protein B</fullName>
    </recommendedName>
</protein>
<comment type="caution">
    <text evidence="6">The sequence shown here is derived from an EMBL/GenBank/DDBJ whole genome shotgun (WGS) entry which is preliminary data.</text>
</comment>
<keyword evidence="3 5" id="KW-1133">Transmembrane helix</keyword>
<feature type="transmembrane region" description="Helical" evidence="5">
    <location>
        <begin position="76"/>
        <end position="96"/>
    </location>
</feature>
<evidence type="ECO:0000313" key="7">
    <source>
        <dbReference type="Proteomes" id="UP000186894"/>
    </source>
</evidence>
<dbReference type="InterPro" id="IPR003752">
    <property type="entry name" value="DiS_bond_form_DsbB/BdbC"/>
</dbReference>
<evidence type="ECO:0008006" key="8">
    <source>
        <dbReference type="Google" id="ProtNLM"/>
    </source>
</evidence>
<gene>
    <name evidence="6" type="ORF">BJF95_01870</name>
</gene>
<proteinExistence type="predicted"/>
<dbReference type="Proteomes" id="UP000186894">
    <property type="component" value="Unassembled WGS sequence"/>
</dbReference>
<accession>A0A1Q8ZM85</accession>
<dbReference type="GO" id="GO:0006457">
    <property type="term" value="P:protein folding"/>
    <property type="evidence" value="ECO:0007669"/>
    <property type="project" value="InterPro"/>
</dbReference>
<keyword evidence="7" id="KW-1185">Reference proteome</keyword>
<dbReference type="AlphaFoldDB" id="A0A1Q8ZM85"/>
<sequence>MTTALSPRTGLTTASLLVFGMAAVIGSALAFEYIGGYIPCELCLLQRKPYYIGLVIGVITLVCAAMHLPARVTKSLILLLGVIMIVSAGLGVYHAGVEWHFWEGPSACSATAGAGFTGTGDILGQLNSFKGPSCTEAALRIFGISLAGWNVVTSLILASIAFFGAKRINA</sequence>
<evidence type="ECO:0000256" key="2">
    <source>
        <dbReference type="ARBA" id="ARBA00022692"/>
    </source>
</evidence>
<comment type="subcellular location">
    <subcellularLocation>
        <location evidence="1">Membrane</location>
        <topology evidence="1">Multi-pass membrane protein</topology>
    </subcellularLocation>
</comment>
<keyword evidence="4 5" id="KW-0472">Membrane</keyword>
<feature type="transmembrane region" description="Helical" evidence="5">
    <location>
        <begin position="50"/>
        <end position="69"/>
    </location>
</feature>
<keyword evidence="2 5" id="KW-0812">Transmembrane</keyword>
<dbReference type="Pfam" id="PF02600">
    <property type="entry name" value="DsbB"/>
    <property type="match status" value="1"/>
</dbReference>
<dbReference type="InterPro" id="IPR023380">
    <property type="entry name" value="DsbB-like_sf"/>
</dbReference>
<organism evidence="6 7">
    <name type="scientific">Rhizobium oryziradicis</name>
    <dbReference type="NCBI Taxonomy" id="1867956"/>
    <lineage>
        <taxon>Bacteria</taxon>
        <taxon>Pseudomonadati</taxon>
        <taxon>Pseudomonadota</taxon>
        <taxon>Alphaproteobacteria</taxon>
        <taxon>Hyphomicrobiales</taxon>
        <taxon>Rhizobiaceae</taxon>
        <taxon>Rhizobium/Agrobacterium group</taxon>
        <taxon>Rhizobium</taxon>
    </lineage>
</organism>
<dbReference type="PIRSF" id="PIRSF033913">
    <property type="entry name" value="S-S_format_DsbB"/>
    <property type="match status" value="1"/>
</dbReference>
<dbReference type="Gene3D" id="1.20.1550.10">
    <property type="entry name" value="DsbB-like"/>
    <property type="match status" value="1"/>
</dbReference>